<dbReference type="InterPro" id="IPR028299">
    <property type="entry name" value="ClpA/B_CS2"/>
</dbReference>
<feature type="region of interest" description="Disordered" evidence="12">
    <location>
        <begin position="1"/>
        <end position="155"/>
    </location>
</feature>
<dbReference type="InterPro" id="IPR003959">
    <property type="entry name" value="ATPase_AAA_core"/>
</dbReference>
<evidence type="ECO:0000256" key="5">
    <source>
        <dbReference type="ARBA" id="ARBA00022741"/>
    </source>
</evidence>
<dbReference type="InterPro" id="IPR011009">
    <property type="entry name" value="Kinase-like_dom_sf"/>
</dbReference>
<dbReference type="InterPro" id="IPR008271">
    <property type="entry name" value="Ser/Thr_kinase_AS"/>
</dbReference>
<keyword evidence="7 9" id="KW-0067">ATP-binding</keyword>
<dbReference type="Gene3D" id="1.10.510.10">
    <property type="entry name" value="Transferase(Phosphotransferase) domain 1"/>
    <property type="match status" value="1"/>
</dbReference>
<feature type="domain" description="Protein kinase" evidence="13">
    <location>
        <begin position="308"/>
        <end position="622"/>
    </location>
</feature>
<dbReference type="CDD" id="cd00009">
    <property type="entry name" value="AAA"/>
    <property type="match status" value="1"/>
</dbReference>
<protein>
    <recommendedName>
        <fullName evidence="13">Protein kinase domain-containing protein</fullName>
    </recommendedName>
</protein>
<dbReference type="Proteomes" id="UP000285430">
    <property type="component" value="Unassembled WGS sequence"/>
</dbReference>
<evidence type="ECO:0000256" key="9">
    <source>
        <dbReference type="PROSITE-ProRule" id="PRU10141"/>
    </source>
</evidence>
<comment type="similarity">
    <text evidence="2 10">Belongs to the ClpA/ClpB family.</text>
</comment>
<dbReference type="PROSITE" id="PS00870">
    <property type="entry name" value="CLPAB_1"/>
    <property type="match status" value="1"/>
</dbReference>
<dbReference type="InterPro" id="IPR019489">
    <property type="entry name" value="Clp_ATPase_C"/>
</dbReference>
<dbReference type="FunFam" id="3.40.50.300:FF:000010">
    <property type="entry name" value="Chaperone clpB 1, putative"/>
    <property type="match status" value="1"/>
</dbReference>
<evidence type="ECO:0000256" key="7">
    <source>
        <dbReference type="ARBA" id="ARBA00022840"/>
    </source>
</evidence>
<dbReference type="SMART" id="SM00220">
    <property type="entry name" value="S_TKc"/>
    <property type="match status" value="1"/>
</dbReference>
<dbReference type="PROSITE" id="PS00107">
    <property type="entry name" value="PROTEIN_KINASE_ATP"/>
    <property type="match status" value="1"/>
</dbReference>
<dbReference type="InterPro" id="IPR041546">
    <property type="entry name" value="ClpA/ClpB_AAA_lid"/>
</dbReference>
<sequence length="1326" mass="147281">MKDHPQSQERSAVVQCRDDGDANQTTDAVVEKVDAVVRPDSGGDSYDSEEGKVGAIHPWRQLMDDRKSSSGDDATPFFHSGRIKRLRPASQETLSPLTLTPRAPSRRDSRSRVNSMDDPASFEDKLTYQPVQASRRNSELPHASSTPASSDLIPLYASSSVPPSISTPKPSTPGSSPFYYEFNLWKKAPHRRPDVRTLLKHLIPIVQPVQTSTSTPPVSQAADPGETKTGPGKVGLAVLHPPNNQVDDSTSDMLHGHVDLGAVVRKPRSASMQDDMRDCELTRSNSPDFKYLHRFFGDSERPATRIKWKRGELIGEGTFGKVFKALNSCTGELFAVKQIQVPRDKKHENESKMLAKLGEEITLMKELRHEHIVRYKGTDRDAHFFYIFMEYVPGGSIARYVGRAWEMHEANMSSGSMLTHYDVFNLDLIRKFTRQILLGVEYLHSKNIIHRDVKGANVLVNEQGVAKLADFGCSKQLSSVKTTSMEESLRSIRGSVPWMAPEMAKQSGHDFKADIWSVGATVIEMATAKHPWPANTNHLSVMYHLAINPTGPPIPDWLPDVVKSFLQRIRAPQGMHAPSASTSNSHLSGTEMMLSRQLGRRLVPRQMMLWRGLATPSNNAWVNPENVPKGEHLKKYGRDLTQAAQDGKLDPVIGREDEIRRAVQVLSRRTKNNPVLIGDPGVGKTAIAEGLAQRIASGEVPESMKKKHVVALDLAALVAGAKFRGEFEERLKGVLKDVEGSDGEVILFIDELHMLMGAGGGDGSMDAANMLKPALARGSLHCMGATTLDEYRKYIEKDAALARRFQSVLVTEPSVEATITILRGLKEKYEVHHGVRIADSALVQAATLAHRYISDRKMPDKAIDLVDEAASRLRLEQESKPEPIEALERKIIMRKIEMEALRKETDAASVKQRQIVQQDLAAMEADLKALMTEWNQEKARLEGLKTAKKRLEEARRELEAAQRHGVIPQLEREVEHDDSVADEEPKHSKLLLGDAVTSDHIAMVVARATGIPVSNLLSGEKKRLLNMENLLETRVVGQLPAVKAVSDCIRLARAGLHAHNRPLGVFLFLGPTGVGKTELTKALGEFLFQDPSAMTRIDMSEYMEKHTVSRLIGAPPGYIGYEEGGTLTEAIRRRPYQVVLFDEFEKAHRDVSNLLLQVFDEGRLTDSQGRLIDFRNTVIICTSNLGSDVLATLPEGVPSVDAEDDVMEIVRHHYPPEFLNRIDEMVLFNRLGRDQIRAIVDLQLHDIQALLDEKELALDVTDAAKTWLPDVGYSPMYGARPLKRLIHKQLLTPLSRQILVGSFKAGDTIHVDQPNPAADSLVFTNA</sequence>
<evidence type="ECO:0000256" key="10">
    <source>
        <dbReference type="RuleBase" id="RU004432"/>
    </source>
</evidence>
<keyword evidence="3" id="KW-0808">Transferase</keyword>
<evidence type="ECO:0000256" key="11">
    <source>
        <dbReference type="SAM" id="Coils"/>
    </source>
</evidence>
<dbReference type="FunFam" id="3.30.200.20:FF:000387">
    <property type="entry name" value="Serine/threonine-protein kinase STE11"/>
    <property type="match status" value="1"/>
</dbReference>
<dbReference type="Gene3D" id="1.10.8.60">
    <property type="match status" value="1"/>
</dbReference>
<dbReference type="InterPro" id="IPR027417">
    <property type="entry name" value="P-loop_NTPase"/>
</dbReference>
<dbReference type="Gene3D" id="3.40.50.300">
    <property type="entry name" value="P-loop containing nucleotide triphosphate hydrolases"/>
    <property type="match status" value="3"/>
</dbReference>
<dbReference type="GO" id="GO:0005737">
    <property type="term" value="C:cytoplasm"/>
    <property type="evidence" value="ECO:0007669"/>
    <property type="project" value="TreeGrafter"/>
</dbReference>
<evidence type="ECO:0000259" key="13">
    <source>
        <dbReference type="PROSITE" id="PS50011"/>
    </source>
</evidence>
<dbReference type="Pfam" id="PF00069">
    <property type="entry name" value="Pkinase"/>
    <property type="match status" value="1"/>
</dbReference>
<dbReference type="VEuPathDB" id="FungiDB:H257_08576"/>
<dbReference type="Pfam" id="PF07724">
    <property type="entry name" value="AAA_2"/>
    <property type="match status" value="1"/>
</dbReference>
<keyword evidence="6" id="KW-0418">Kinase</keyword>
<dbReference type="InterPro" id="IPR018368">
    <property type="entry name" value="ClpA/B_CS1"/>
</dbReference>
<evidence type="ECO:0000256" key="6">
    <source>
        <dbReference type="ARBA" id="ARBA00022777"/>
    </source>
</evidence>
<dbReference type="Pfam" id="PF10431">
    <property type="entry name" value="ClpB_D2-small"/>
    <property type="match status" value="1"/>
</dbReference>
<evidence type="ECO:0000256" key="4">
    <source>
        <dbReference type="ARBA" id="ARBA00022737"/>
    </source>
</evidence>
<dbReference type="VEuPathDB" id="FungiDB:H257_08575"/>
<keyword evidence="8 10" id="KW-0143">Chaperone</keyword>
<reference evidence="14 15" key="1">
    <citation type="submission" date="2018-08" db="EMBL/GenBank/DDBJ databases">
        <title>Aphanomyces genome sequencing and annotation.</title>
        <authorList>
            <person name="Minardi D."/>
            <person name="Oidtmann B."/>
            <person name="Van Der Giezen M."/>
            <person name="Studholme D.J."/>
        </authorList>
    </citation>
    <scope>NUCLEOTIDE SEQUENCE [LARGE SCALE GENOMIC DNA]</scope>
    <source>
        <strain evidence="14 15">Da</strain>
    </source>
</reference>
<dbReference type="InterPro" id="IPR017441">
    <property type="entry name" value="Protein_kinase_ATP_BS"/>
</dbReference>
<evidence type="ECO:0000256" key="2">
    <source>
        <dbReference type="ARBA" id="ARBA00008675"/>
    </source>
</evidence>
<dbReference type="SMART" id="SM00382">
    <property type="entry name" value="AAA"/>
    <property type="match status" value="2"/>
</dbReference>
<dbReference type="Pfam" id="PF17871">
    <property type="entry name" value="AAA_lid_9"/>
    <property type="match status" value="1"/>
</dbReference>
<dbReference type="EMBL" id="QUTH01002521">
    <property type="protein sequence ID" value="RHZ25519.1"/>
    <property type="molecule type" value="Genomic_DNA"/>
</dbReference>
<dbReference type="GO" id="GO:0034605">
    <property type="term" value="P:cellular response to heat"/>
    <property type="evidence" value="ECO:0007669"/>
    <property type="project" value="TreeGrafter"/>
</dbReference>
<dbReference type="GO" id="GO:0016887">
    <property type="term" value="F:ATP hydrolysis activity"/>
    <property type="evidence" value="ECO:0007669"/>
    <property type="project" value="InterPro"/>
</dbReference>
<dbReference type="InterPro" id="IPR050130">
    <property type="entry name" value="ClpA_ClpB"/>
</dbReference>
<dbReference type="InterPro" id="IPR000719">
    <property type="entry name" value="Prot_kinase_dom"/>
</dbReference>
<dbReference type="GO" id="GO:0004672">
    <property type="term" value="F:protein kinase activity"/>
    <property type="evidence" value="ECO:0007669"/>
    <property type="project" value="InterPro"/>
</dbReference>
<dbReference type="CDD" id="cd06606">
    <property type="entry name" value="STKc_MAPKKK"/>
    <property type="match status" value="1"/>
</dbReference>
<evidence type="ECO:0000256" key="1">
    <source>
        <dbReference type="ARBA" id="ARBA00006529"/>
    </source>
</evidence>
<dbReference type="SUPFAM" id="SSF56112">
    <property type="entry name" value="Protein kinase-like (PK-like)"/>
    <property type="match status" value="1"/>
</dbReference>
<dbReference type="Pfam" id="PF00004">
    <property type="entry name" value="AAA"/>
    <property type="match status" value="1"/>
</dbReference>
<feature type="region of interest" description="Disordered" evidence="12">
    <location>
        <begin position="210"/>
        <end position="230"/>
    </location>
</feature>
<dbReference type="GO" id="GO:0005524">
    <property type="term" value="F:ATP binding"/>
    <property type="evidence" value="ECO:0007669"/>
    <property type="project" value="UniProtKB-UniRule"/>
</dbReference>
<dbReference type="PROSITE" id="PS00871">
    <property type="entry name" value="CLPAB_2"/>
    <property type="match status" value="1"/>
</dbReference>
<dbReference type="InterPro" id="IPR001270">
    <property type="entry name" value="ClpA/B"/>
</dbReference>
<evidence type="ECO:0000256" key="12">
    <source>
        <dbReference type="SAM" id="MobiDB-lite"/>
    </source>
</evidence>
<evidence type="ECO:0000313" key="15">
    <source>
        <dbReference type="Proteomes" id="UP000285430"/>
    </source>
</evidence>
<dbReference type="PANTHER" id="PTHR11638:SF176">
    <property type="entry name" value="HEAT SHOCK PROTEIN 78, MITOCHONDRIAL"/>
    <property type="match status" value="1"/>
</dbReference>
<dbReference type="Gene3D" id="3.30.200.20">
    <property type="entry name" value="Phosphorylase Kinase, domain 1"/>
    <property type="match status" value="1"/>
</dbReference>
<evidence type="ECO:0000313" key="14">
    <source>
        <dbReference type="EMBL" id="RHZ25519.1"/>
    </source>
</evidence>
<name>A0A3R6YAL6_APHAT</name>
<dbReference type="FunFam" id="3.40.50.300:FF:000025">
    <property type="entry name" value="ATP-dependent Clp protease subunit"/>
    <property type="match status" value="1"/>
</dbReference>
<comment type="caution">
    <text evidence="14">The sequence shown here is derived from an EMBL/GenBank/DDBJ whole genome shotgun (WGS) entry which is preliminary data.</text>
</comment>
<dbReference type="PROSITE" id="PS50011">
    <property type="entry name" value="PROTEIN_KINASE_DOM"/>
    <property type="match status" value="1"/>
</dbReference>
<gene>
    <name evidence="14" type="ORF">DYB37_005709</name>
</gene>
<feature type="coiled-coil region" evidence="11">
    <location>
        <begin position="884"/>
        <end position="964"/>
    </location>
</feature>
<accession>A0A3R6YAL6</accession>
<dbReference type="SUPFAM" id="SSF52540">
    <property type="entry name" value="P-loop containing nucleoside triphosphate hydrolases"/>
    <property type="match status" value="2"/>
</dbReference>
<comment type="similarity">
    <text evidence="1">Belongs to the protein kinase superfamily. STE Ser/Thr protein kinase family. MAP kinase kinase kinase subfamily.</text>
</comment>
<keyword evidence="4" id="KW-0677">Repeat</keyword>
<evidence type="ECO:0000256" key="3">
    <source>
        <dbReference type="ARBA" id="ARBA00022679"/>
    </source>
</evidence>
<dbReference type="CDD" id="cd19499">
    <property type="entry name" value="RecA-like_ClpB_Hsp104-like"/>
    <property type="match status" value="1"/>
</dbReference>
<dbReference type="PANTHER" id="PTHR11638">
    <property type="entry name" value="ATP-DEPENDENT CLP PROTEASE"/>
    <property type="match status" value="1"/>
</dbReference>
<dbReference type="SMART" id="SM01086">
    <property type="entry name" value="ClpB_D2-small"/>
    <property type="match status" value="1"/>
</dbReference>
<dbReference type="PROSITE" id="PS00108">
    <property type="entry name" value="PROTEIN_KINASE_ST"/>
    <property type="match status" value="1"/>
</dbReference>
<evidence type="ECO:0000256" key="8">
    <source>
        <dbReference type="ARBA" id="ARBA00023186"/>
    </source>
</evidence>
<dbReference type="InterPro" id="IPR003593">
    <property type="entry name" value="AAA+_ATPase"/>
</dbReference>
<dbReference type="FunFam" id="3.40.50.300:FF:000120">
    <property type="entry name" value="ATP-dependent chaperone ClpB"/>
    <property type="match status" value="1"/>
</dbReference>
<proteinExistence type="inferred from homology"/>
<feature type="binding site" evidence="9">
    <location>
        <position position="337"/>
    </location>
    <ligand>
        <name>ATP</name>
        <dbReference type="ChEBI" id="CHEBI:30616"/>
    </ligand>
</feature>
<keyword evidence="11" id="KW-0175">Coiled coil</keyword>
<organism evidence="14 15">
    <name type="scientific">Aphanomyces astaci</name>
    <name type="common">Crayfish plague agent</name>
    <dbReference type="NCBI Taxonomy" id="112090"/>
    <lineage>
        <taxon>Eukaryota</taxon>
        <taxon>Sar</taxon>
        <taxon>Stramenopiles</taxon>
        <taxon>Oomycota</taxon>
        <taxon>Saprolegniomycetes</taxon>
        <taxon>Saprolegniales</taxon>
        <taxon>Verrucalvaceae</taxon>
        <taxon>Aphanomyces</taxon>
    </lineage>
</organism>
<keyword evidence="5 9" id="KW-0547">Nucleotide-binding</keyword>
<dbReference type="PRINTS" id="PR00300">
    <property type="entry name" value="CLPPROTEASEA"/>
</dbReference>